<feature type="region of interest" description="Disordered" evidence="4">
    <location>
        <begin position="363"/>
        <end position="394"/>
    </location>
</feature>
<feature type="region of interest" description="Disordered" evidence="4">
    <location>
        <begin position="1"/>
        <end position="53"/>
    </location>
</feature>
<dbReference type="Gene3D" id="3.30.70.330">
    <property type="match status" value="2"/>
</dbReference>
<dbReference type="AlphaFoldDB" id="A0A7N6AF81"/>
<dbReference type="InterPro" id="IPR000504">
    <property type="entry name" value="RRM_dom"/>
</dbReference>
<evidence type="ECO:0000256" key="4">
    <source>
        <dbReference type="SAM" id="MobiDB-lite"/>
    </source>
</evidence>
<keyword evidence="7" id="KW-1185">Reference proteome</keyword>
<feature type="domain" description="RRM" evidence="5">
    <location>
        <begin position="137"/>
        <end position="222"/>
    </location>
</feature>
<dbReference type="Ensembl" id="ENSATET00000071139.2">
    <property type="protein sequence ID" value="ENSATEP00000045732.1"/>
    <property type="gene ID" value="ENSATEG00000027510.2"/>
</dbReference>
<keyword evidence="1" id="KW-0677">Repeat</keyword>
<reference evidence="6" key="2">
    <citation type="submission" date="2025-08" db="UniProtKB">
        <authorList>
            <consortium name="Ensembl"/>
        </authorList>
    </citation>
    <scope>IDENTIFICATION</scope>
</reference>
<dbReference type="CDD" id="cd12471">
    <property type="entry name" value="RRM1_MSSP2"/>
    <property type="match status" value="1"/>
</dbReference>
<evidence type="ECO:0000256" key="1">
    <source>
        <dbReference type="ARBA" id="ARBA00022737"/>
    </source>
</evidence>
<dbReference type="FunFam" id="3.30.70.330:FF:000014">
    <property type="entry name" value="RNA-binding motif, single-stranded-interacting protein 3 isoform 1"/>
    <property type="match status" value="1"/>
</dbReference>
<dbReference type="Pfam" id="PF00076">
    <property type="entry name" value="RRM_1"/>
    <property type="match status" value="2"/>
</dbReference>
<dbReference type="SMART" id="SM00360">
    <property type="entry name" value="RRM"/>
    <property type="match status" value="2"/>
</dbReference>
<dbReference type="CDD" id="cd12474">
    <property type="entry name" value="RRM2_MSSP2"/>
    <property type="match status" value="1"/>
</dbReference>
<protein>
    <recommendedName>
        <fullName evidence="5">RRM domain-containing protein</fullName>
    </recommendedName>
</protein>
<evidence type="ECO:0000313" key="6">
    <source>
        <dbReference type="Ensembl" id="ENSATEP00000045732.1"/>
    </source>
</evidence>
<dbReference type="PANTHER" id="PTHR24012">
    <property type="entry name" value="RNA BINDING PROTEIN"/>
    <property type="match status" value="1"/>
</dbReference>
<dbReference type="FunFam" id="3.30.70.330:FF:000012">
    <property type="entry name" value="RNA-binding motif, single-stranded-interacting protein 3 isoform 1"/>
    <property type="match status" value="1"/>
</dbReference>
<dbReference type="SUPFAM" id="SSF54928">
    <property type="entry name" value="RNA-binding domain, RBD"/>
    <property type="match status" value="2"/>
</dbReference>
<evidence type="ECO:0000259" key="5">
    <source>
        <dbReference type="PROSITE" id="PS50102"/>
    </source>
</evidence>
<reference evidence="6" key="1">
    <citation type="submission" date="2021-04" db="EMBL/GenBank/DDBJ databases">
        <authorList>
            <consortium name="Wellcome Sanger Institute Data Sharing"/>
        </authorList>
    </citation>
    <scope>NUCLEOTIDE SEQUENCE [LARGE SCALE GENOMIC DNA]</scope>
</reference>
<name>A0A7N6AF81_ANATE</name>
<sequence length="394" mass="42930">MLLSVPPRAGINPYNSYNSRNTKKQAYVSSSHQMAPPSPNTNSSSNSSGGVGEQLSKTNLYIRGLHPGTTDQDLVKLCQPYGKIVSTKAILDKTTNKCKGYGFVDFDSPAAAQKAVTALKTNGVQAQMAKQQEQDPTNLYISNLPVSMDEQELEGMLKSFGQVISTRILRDANGTSRGVGFARMESTEKCEAIIQHFNGKFIKTPPGVPVPTEPLLCKFADGGQKKRQNQGKYLQNGRPWARDGDTVIWTILTRPFLKLTCCVYIFLAANEKKNMFKSFEFCALAACFSTNCTGVCMSSLVLNPGTVLTPTMDHAMSIQPTSMMGPLTQQLSHLSLGSTGTYIPANTTMQGTYIPQYTPVPPSSVPVEENGGQQQQVAMEAPAEHTNYSYQHTK</sequence>
<evidence type="ECO:0000256" key="2">
    <source>
        <dbReference type="ARBA" id="ARBA00022884"/>
    </source>
</evidence>
<evidence type="ECO:0000313" key="7">
    <source>
        <dbReference type="Proteomes" id="UP000265040"/>
    </source>
</evidence>
<dbReference type="GeneTree" id="ENSGT00940000155250"/>
<keyword evidence="2 3" id="KW-0694">RNA-binding</keyword>
<dbReference type="InterPro" id="IPR035979">
    <property type="entry name" value="RBD_domain_sf"/>
</dbReference>
<dbReference type="InterPro" id="IPR012677">
    <property type="entry name" value="Nucleotide-bd_a/b_plait_sf"/>
</dbReference>
<proteinExistence type="predicted"/>
<organism evidence="6 7">
    <name type="scientific">Anabas testudineus</name>
    <name type="common">Climbing perch</name>
    <name type="synonym">Anthias testudineus</name>
    <dbReference type="NCBI Taxonomy" id="64144"/>
    <lineage>
        <taxon>Eukaryota</taxon>
        <taxon>Metazoa</taxon>
        <taxon>Chordata</taxon>
        <taxon>Craniata</taxon>
        <taxon>Vertebrata</taxon>
        <taxon>Euteleostomi</taxon>
        <taxon>Actinopterygii</taxon>
        <taxon>Neopterygii</taxon>
        <taxon>Teleostei</taxon>
        <taxon>Neoteleostei</taxon>
        <taxon>Acanthomorphata</taxon>
        <taxon>Anabantaria</taxon>
        <taxon>Anabantiformes</taxon>
        <taxon>Anabantoidei</taxon>
        <taxon>Anabantidae</taxon>
        <taxon>Anabas</taxon>
    </lineage>
</organism>
<accession>A0A7N6AF81</accession>
<evidence type="ECO:0000256" key="3">
    <source>
        <dbReference type="PROSITE-ProRule" id="PRU00176"/>
    </source>
</evidence>
<feature type="domain" description="RRM" evidence="5">
    <location>
        <begin position="58"/>
        <end position="131"/>
    </location>
</feature>
<dbReference type="Proteomes" id="UP000265040">
    <property type="component" value="Chromosome 5"/>
</dbReference>
<dbReference type="PROSITE" id="PS50102">
    <property type="entry name" value="RRM"/>
    <property type="match status" value="2"/>
</dbReference>
<dbReference type="GO" id="GO:0003723">
    <property type="term" value="F:RNA binding"/>
    <property type="evidence" value="ECO:0007669"/>
    <property type="project" value="UniProtKB-UniRule"/>
</dbReference>
<reference evidence="6" key="3">
    <citation type="submission" date="2025-09" db="UniProtKB">
        <authorList>
            <consortium name="Ensembl"/>
        </authorList>
    </citation>
    <scope>IDENTIFICATION</scope>
</reference>